<dbReference type="OrthoDB" id="49661at2157"/>
<evidence type="ECO:0000256" key="4">
    <source>
        <dbReference type="ARBA" id="ARBA00022432"/>
    </source>
</evidence>
<dbReference type="KEGG" id="mhz:Metho_2066"/>
<dbReference type="GO" id="GO:0005737">
    <property type="term" value="C:cytoplasm"/>
    <property type="evidence" value="ECO:0007669"/>
    <property type="project" value="InterPro"/>
</dbReference>
<organism evidence="8 9">
    <name type="scientific">Methanomethylovorans hollandica (strain DSM 15978 / NBRC 107637 / DMS1)</name>
    <dbReference type="NCBI Taxonomy" id="867904"/>
    <lineage>
        <taxon>Archaea</taxon>
        <taxon>Methanobacteriati</taxon>
        <taxon>Methanobacteriota</taxon>
        <taxon>Stenosarchaea group</taxon>
        <taxon>Methanomicrobia</taxon>
        <taxon>Methanosarcinales</taxon>
        <taxon>Methanosarcinaceae</taxon>
        <taxon>Methanomethylovorans</taxon>
    </lineage>
</organism>
<dbReference type="InterPro" id="IPR014710">
    <property type="entry name" value="RmlC-like_jellyroll"/>
</dbReference>
<dbReference type="UniPathway" id="UPA00109">
    <property type="reaction ID" value="UER00181"/>
</dbReference>
<accession>L0KXP3</accession>
<dbReference type="HOGENOM" id="CLU_090970_0_0_2"/>
<evidence type="ECO:0000256" key="5">
    <source>
        <dbReference type="ARBA" id="ARBA00023152"/>
    </source>
</evidence>
<evidence type="ECO:0000259" key="7">
    <source>
        <dbReference type="Pfam" id="PF06560"/>
    </source>
</evidence>
<comment type="catalytic activity">
    <reaction evidence="6">
        <text>alpha-D-glucose 6-phosphate = beta-D-fructose 6-phosphate</text>
        <dbReference type="Rhea" id="RHEA:11816"/>
        <dbReference type="ChEBI" id="CHEBI:57634"/>
        <dbReference type="ChEBI" id="CHEBI:58225"/>
        <dbReference type="EC" id="5.3.1.9"/>
    </reaction>
</comment>
<evidence type="ECO:0000256" key="2">
    <source>
        <dbReference type="ARBA" id="ARBA00006542"/>
    </source>
</evidence>
<feature type="domain" description="Glucose-6-phosphate isomerase prokaryote" evidence="7">
    <location>
        <begin position="34"/>
        <end position="184"/>
    </location>
</feature>
<name>L0KXP3_METHD</name>
<sequence>MGKELNFFGHIKTPDIRMLHDMDEVLYDTEWARTAENTELYYMYRDLYRNEVEHESIKAQQLRYDITAIPPQMLGREYVKTAGHYHPNVPGASVSYPELYQVLEGEGNYLLQRMEKESIEDVVLVEAKAGDIIMVPPGYGHITINSSDEVLKMANWVSREFASMYEPIKEHSGAAYYLLEKGYIPNPKYTKTPPIRYLKPADASMLGLAKGEDMYNLVSDLSKLDFLKNPHLYSAMFSKVLEK</sequence>
<evidence type="ECO:0000256" key="1">
    <source>
        <dbReference type="ARBA" id="ARBA00004926"/>
    </source>
</evidence>
<dbReference type="EMBL" id="CP003362">
    <property type="protein sequence ID" value="AGB50232.1"/>
    <property type="molecule type" value="Genomic_DNA"/>
</dbReference>
<keyword evidence="4" id="KW-0312">Gluconeogenesis</keyword>
<proteinExistence type="inferred from homology"/>
<dbReference type="GeneID" id="14406579"/>
<dbReference type="Pfam" id="PF06560">
    <property type="entry name" value="GPI"/>
    <property type="match status" value="1"/>
</dbReference>
<dbReference type="EC" id="5.3.1.9" evidence="3"/>
<dbReference type="RefSeq" id="WP_015325397.1">
    <property type="nucleotide sequence ID" value="NC_019977.1"/>
</dbReference>
<evidence type="ECO:0000256" key="6">
    <source>
        <dbReference type="ARBA" id="ARBA00029321"/>
    </source>
</evidence>
<dbReference type="GO" id="GO:0004347">
    <property type="term" value="F:glucose-6-phosphate isomerase activity"/>
    <property type="evidence" value="ECO:0007669"/>
    <property type="project" value="UniProtKB-EC"/>
</dbReference>
<keyword evidence="9" id="KW-1185">Reference proteome</keyword>
<gene>
    <name evidence="8" type="ordered locus">Metho_2066</name>
</gene>
<dbReference type="STRING" id="867904.Metho_2066"/>
<protein>
    <recommendedName>
        <fullName evidence="3">glucose-6-phosphate isomerase</fullName>
        <ecNumber evidence="3">5.3.1.9</ecNumber>
    </recommendedName>
</protein>
<dbReference type="InterPro" id="IPR011051">
    <property type="entry name" value="RmlC_Cupin_sf"/>
</dbReference>
<dbReference type="Gene3D" id="2.60.120.10">
    <property type="entry name" value="Jelly Rolls"/>
    <property type="match status" value="1"/>
</dbReference>
<dbReference type="GO" id="GO:0006094">
    <property type="term" value="P:gluconeogenesis"/>
    <property type="evidence" value="ECO:0007669"/>
    <property type="project" value="UniProtKB-KW"/>
</dbReference>
<dbReference type="GO" id="GO:0006096">
    <property type="term" value="P:glycolytic process"/>
    <property type="evidence" value="ECO:0007669"/>
    <property type="project" value="UniProtKB-UniPathway"/>
</dbReference>
<dbReference type="CDD" id="cd02218">
    <property type="entry name" value="cupin_PGI"/>
    <property type="match status" value="1"/>
</dbReference>
<evidence type="ECO:0000256" key="3">
    <source>
        <dbReference type="ARBA" id="ARBA00011952"/>
    </source>
</evidence>
<keyword evidence="8" id="KW-0413">Isomerase</keyword>
<dbReference type="Proteomes" id="UP000010866">
    <property type="component" value="Chromosome"/>
</dbReference>
<reference evidence="8" key="1">
    <citation type="submission" date="2012-02" db="EMBL/GenBank/DDBJ databases">
        <title>Complete sequence of chromosome of Methanomethylovorans hollandica DSM 15978.</title>
        <authorList>
            <consortium name="US DOE Joint Genome Institute (JGI-PGF)"/>
            <person name="Lucas S."/>
            <person name="Copeland A."/>
            <person name="Lapidus A."/>
            <person name="Glavina del Rio T."/>
            <person name="Dalin E."/>
            <person name="Tice H."/>
            <person name="Bruce D."/>
            <person name="Goodwin L."/>
            <person name="Pitluck S."/>
            <person name="Peters L."/>
            <person name="Mikhailova N."/>
            <person name="Held B."/>
            <person name="Kyrpides N."/>
            <person name="Mavromatis K."/>
            <person name="Ivanova N."/>
            <person name="Brettin T."/>
            <person name="Detter J.C."/>
            <person name="Han C."/>
            <person name="Larimer F."/>
            <person name="Land M."/>
            <person name="Hauser L."/>
            <person name="Markowitz V."/>
            <person name="Cheng J.-F."/>
            <person name="Hugenholtz P."/>
            <person name="Woyke T."/>
            <person name="Wu D."/>
            <person name="Spring S."/>
            <person name="Schroeder M."/>
            <person name="Brambilla E."/>
            <person name="Klenk H.-P."/>
            <person name="Eisen J.A."/>
        </authorList>
    </citation>
    <scope>NUCLEOTIDE SEQUENCE</scope>
    <source>
        <strain evidence="8">DSM 15978</strain>
    </source>
</reference>
<dbReference type="SUPFAM" id="SSF51182">
    <property type="entry name" value="RmlC-like cupins"/>
    <property type="match status" value="1"/>
</dbReference>
<comment type="pathway">
    <text evidence="1">Carbohydrate degradation; glycolysis; D-glyceraldehyde 3-phosphate and glycerone phosphate from D-glucose: step 2/4.</text>
</comment>
<dbReference type="InterPro" id="IPR010551">
    <property type="entry name" value="G6P_isomerase_prok"/>
</dbReference>
<evidence type="ECO:0000313" key="8">
    <source>
        <dbReference type="EMBL" id="AGB50232.1"/>
    </source>
</evidence>
<comment type="similarity">
    <text evidence="2">Belongs to the archaeal-type GPI family.</text>
</comment>
<keyword evidence="5" id="KW-0324">Glycolysis</keyword>
<evidence type="ECO:0000313" key="9">
    <source>
        <dbReference type="Proteomes" id="UP000010866"/>
    </source>
</evidence>
<dbReference type="AlphaFoldDB" id="L0KXP3"/>